<dbReference type="InterPro" id="IPR016161">
    <property type="entry name" value="Ald_DH/histidinol_DH"/>
</dbReference>
<name>A0A5N5X1G9_9EURO</name>
<evidence type="ECO:0000256" key="1">
    <source>
        <dbReference type="ARBA" id="ARBA00023002"/>
    </source>
</evidence>
<keyword evidence="1" id="KW-0560">Oxidoreductase</keyword>
<keyword evidence="4" id="KW-1185">Reference proteome</keyword>
<dbReference type="Pfam" id="PF00171">
    <property type="entry name" value="Aldedh"/>
    <property type="match status" value="3"/>
</dbReference>
<dbReference type="OrthoDB" id="310895at2759"/>
<reference evidence="3 4" key="1">
    <citation type="submission" date="2019-04" db="EMBL/GenBank/DDBJ databases">
        <title>Friends and foes A comparative genomics study of 23 Aspergillus species from section Flavi.</title>
        <authorList>
            <consortium name="DOE Joint Genome Institute"/>
            <person name="Kjaerbolling I."/>
            <person name="Vesth T."/>
            <person name="Frisvad J.C."/>
            <person name="Nybo J.L."/>
            <person name="Theobald S."/>
            <person name="Kildgaard S."/>
            <person name="Isbrandt T."/>
            <person name="Kuo A."/>
            <person name="Sato A."/>
            <person name="Lyhne E.K."/>
            <person name="Kogle M.E."/>
            <person name="Wiebenga A."/>
            <person name="Kun R.S."/>
            <person name="Lubbers R.J."/>
            <person name="Makela M.R."/>
            <person name="Barry K."/>
            <person name="Chovatia M."/>
            <person name="Clum A."/>
            <person name="Daum C."/>
            <person name="Haridas S."/>
            <person name="He G."/>
            <person name="LaButti K."/>
            <person name="Lipzen A."/>
            <person name="Mondo S."/>
            <person name="Riley R."/>
            <person name="Salamov A."/>
            <person name="Simmons B.A."/>
            <person name="Magnuson J.K."/>
            <person name="Henrissat B."/>
            <person name="Mortensen U.H."/>
            <person name="Larsen T.O."/>
            <person name="Devries R.P."/>
            <person name="Grigoriev I.V."/>
            <person name="Machida M."/>
            <person name="Baker S.E."/>
            <person name="Andersen M.R."/>
        </authorList>
    </citation>
    <scope>NUCLEOTIDE SEQUENCE [LARGE SCALE GENOMIC DNA]</scope>
    <source>
        <strain evidence="3 4">CBS 151.66</strain>
    </source>
</reference>
<dbReference type="InterPro" id="IPR016163">
    <property type="entry name" value="Ald_DH_C"/>
</dbReference>
<dbReference type="FunFam" id="3.40.605.10:FF:000063">
    <property type="entry name" value="Succinate-semialdehyde dehydrogenase, mitochondrial"/>
    <property type="match status" value="1"/>
</dbReference>
<dbReference type="GO" id="GO:0004777">
    <property type="term" value="F:succinate-semialdehyde dehydrogenase (NAD+) activity"/>
    <property type="evidence" value="ECO:0007669"/>
    <property type="project" value="TreeGrafter"/>
</dbReference>
<dbReference type="Gene3D" id="3.40.309.10">
    <property type="entry name" value="Aldehyde Dehydrogenase, Chain A, domain 2"/>
    <property type="match status" value="3"/>
</dbReference>
<dbReference type="PANTHER" id="PTHR43353:SF7">
    <property type="entry name" value="SUCCINATE SEMIALDEHYDE DEHYDROGENASE (EUROFUNG)"/>
    <property type="match status" value="1"/>
</dbReference>
<dbReference type="Proteomes" id="UP000326565">
    <property type="component" value="Unassembled WGS sequence"/>
</dbReference>
<dbReference type="InterPro" id="IPR016162">
    <property type="entry name" value="Ald_DH_N"/>
</dbReference>
<dbReference type="PANTHER" id="PTHR43353">
    <property type="entry name" value="SUCCINATE-SEMIALDEHYDE DEHYDROGENASE, MITOCHONDRIAL"/>
    <property type="match status" value="1"/>
</dbReference>
<evidence type="ECO:0000259" key="2">
    <source>
        <dbReference type="Pfam" id="PF00171"/>
    </source>
</evidence>
<dbReference type="Gene3D" id="3.40.605.10">
    <property type="entry name" value="Aldehyde Dehydrogenase, Chain A, domain 1"/>
    <property type="match status" value="2"/>
</dbReference>
<feature type="domain" description="Aldehyde dehydrogenase" evidence="2">
    <location>
        <begin position="212"/>
        <end position="266"/>
    </location>
</feature>
<proteinExistence type="predicted"/>
<gene>
    <name evidence="3" type="ORF">BDV29DRAFT_191464</name>
</gene>
<protein>
    <submittedName>
        <fullName evidence="3">Aldehyde/histidinol dehydrogenase</fullName>
    </submittedName>
</protein>
<dbReference type="SUPFAM" id="SSF53720">
    <property type="entry name" value="ALDH-like"/>
    <property type="match status" value="1"/>
</dbReference>
<feature type="domain" description="Aldehyde dehydrogenase" evidence="2">
    <location>
        <begin position="267"/>
        <end position="323"/>
    </location>
</feature>
<dbReference type="GO" id="GO:0009450">
    <property type="term" value="P:gamma-aminobutyric acid catabolic process"/>
    <property type="evidence" value="ECO:0007669"/>
    <property type="project" value="TreeGrafter"/>
</dbReference>
<organism evidence="3 4">
    <name type="scientific">Aspergillus leporis</name>
    <dbReference type="NCBI Taxonomy" id="41062"/>
    <lineage>
        <taxon>Eukaryota</taxon>
        <taxon>Fungi</taxon>
        <taxon>Dikarya</taxon>
        <taxon>Ascomycota</taxon>
        <taxon>Pezizomycotina</taxon>
        <taxon>Eurotiomycetes</taxon>
        <taxon>Eurotiomycetidae</taxon>
        <taxon>Eurotiales</taxon>
        <taxon>Aspergillaceae</taxon>
        <taxon>Aspergillus</taxon>
        <taxon>Aspergillus subgen. Circumdati</taxon>
    </lineage>
</organism>
<dbReference type="EMBL" id="ML732220">
    <property type="protein sequence ID" value="KAB8073835.1"/>
    <property type="molecule type" value="Genomic_DNA"/>
</dbReference>
<dbReference type="InterPro" id="IPR050740">
    <property type="entry name" value="Aldehyde_DH_Superfamily"/>
</dbReference>
<dbReference type="AlphaFoldDB" id="A0A5N5X1G9"/>
<evidence type="ECO:0000313" key="4">
    <source>
        <dbReference type="Proteomes" id="UP000326565"/>
    </source>
</evidence>
<dbReference type="InterPro" id="IPR015590">
    <property type="entry name" value="Aldehyde_DH_dom"/>
</dbReference>
<feature type="domain" description="Aldehyde dehydrogenase" evidence="2">
    <location>
        <begin position="2"/>
        <end position="211"/>
    </location>
</feature>
<accession>A0A5N5X1G9</accession>
<dbReference type="GO" id="GO:0005737">
    <property type="term" value="C:cytoplasm"/>
    <property type="evidence" value="ECO:0007669"/>
    <property type="project" value="TreeGrafter"/>
</dbReference>
<sequence length="333" mass="36166">MVLTHETGKSLAEAYGEIPNGFTWWFAGKAERSRGEISTPSAPNRRVFVVKQPIGVCVALVPWNFSIAMILRKVGAALAAGCTMIAKLFPETRLTTLVLAHLAEKAGFAPGVFSVVTISNDNTSSLSEALCKHPLVQKVFITGSTRGLKKLSLKLGGNCPFIVFGDANQDLALAQLTALKWRRHAGQACVTANRIYVQEEIYEEFLEKLAREQVEDAVRHGARVAYQGKLPSGEKFEKGHFFPSTIFRNMNSSMRITHEESFAPIAANLDRSWCMLGSLEVGMIGLNTGNSSAAETPFGGLQMSGYGEEIVKDVAVAEYLVAKSCTMTVEGDL</sequence>
<evidence type="ECO:0000313" key="3">
    <source>
        <dbReference type="EMBL" id="KAB8073835.1"/>
    </source>
</evidence>